<protein>
    <submittedName>
        <fullName evidence="8">Permease</fullName>
    </submittedName>
</protein>
<evidence type="ECO:0000256" key="2">
    <source>
        <dbReference type="ARBA" id="ARBA00006386"/>
    </source>
</evidence>
<evidence type="ECO:0000256" key="6">
    <source>
        <dbReference type="ARBA" id="ARBA00023136"/>
    </source>
</evidence>
<keyword evidence="5 7" id="KW-1133">Transmembrane helix</keyword>
<keyword evidence="3" id="KW-1003">Cell membrane</keyword>
<feature type="transmembrane region" description="Helical" evidence="7">
    <location>
        <begin position="12"/>
        <end position="29"/>
    </location>
</feature>
<accession>A0A1Q6DU14</accession>
<evidence type="ECO:0000256" key="4">
    <source>
        <dbReference type="ARBA" id="ARBA00022692"/>
    </source>
</evidence>
<evidence type="ECO:0000256" key="3">
    <source>
        <dbReference type="ARBA" id="ARBA00022475"/>
    </source>
</evidence>
<comment type="similarity">
    <text evidence="2">Belongs to the UPF0718 family.</text>
</comment>
<dbReference type="InterPro" id="IPR005524">
    <property type="entry name" value="DUF318"/>
</dbReference>
<evidence type="ECO:0000256" key="7">
    <source>
        <dbReference type="SAM" id="Phobius"/>
    </source>
</evidence>
<evidence type="ECO:0000256" key="5">
    <source>
        <dbReference type="ARBA" id="ARBA00022989"/>
    </source>
</evidence>
<dbReference type="GO" id="GO:0005886">
    <property type="term" value="C:plasma membrane"/>
    <property type="evidence" value="ECO:0007669"/>
    <property type="project" value="UniProtKB-SubCell"/>
</dbReference>
<proteinExistence type="inferred from homology"/>
<dbReference type="EMBL" id="MSDW01000001">
    <property type="protein sequence ID" value="OKY77812.1"/>
    <property type="molecule type" value="Genomic_DNA"/>
</dbReference>
<keyword evidence="4 7" id="KW-0812">Transmembrane</keyword>
<feature type="transmembrane region" description="Helical" evidence="7">
    <location>
        <begin position="41"/>
        <end position="66"/>
    </location>
</feature>
<feature type="transmembrane region" description="Helical" evidence="7">
    <location>
        <begin position="146"/>
        <end position="168"/>
    </location>
</feature>
<dbReference type="Proteomes" id="UP000185744">
    <property type="component" value="Unassembled WGS sequence"/>
</dbReference>
<organism evidence="8 9">
    <name type="scientific">Methanohalarchaeum thermophilum</name>
    <dbReference type="NCBI Taxonomy" id="1903181"/>
    <lineage>
        <taxon>Archaea</taxon>
        <taxon>Methanobacteriati</taxon>
        <taxon>Methanobacteriota</taxon>
        <taxon>Methanonatronarchaeia</taxon>
        <taxon>Methanonatronarchaeales</taxon>
        <taxon>Methanonatronarchaeaceae</taxon>
        <taxon>Candidatus Methanohalarchaeum</taxon>
    </lineage>
</organism>
<feature type="transmembrane region" description="Helical" evidence="7">
    <location>
        <begin position="86"/>
        <end position="106"/>
    </location>
</feature>
<comment type="caution">
    <text evidence="8">The sequence shown here is derived from an EMBL/GenBank/DDBJ whole genome shotgun (WGS) entry which is preliminary data.</text>
</comment>
<evidence type="ECO:0000313" key="8">
    <source>
        <dbReference type="EMBL" id="OKY77812.1"/>
    </source>
</evidence>
<dbReference type="Pfam" id="PF03773">
    <property type="entry name" value="ArsP_1"/>
    <property type="match status" value="1"/>
</dbReference>
<evidence type="ECO:0000313" key="9">
    <source>
        <dbReference type="Proteomes" id="UP000185744"/>
    </source>
</evidence>
<feature type="transmembrane region" description="Helical" evidence="7">
    <location>
        <begin position="113"/>
        <end position="134"/>
    </location>
</feature>
<keyword evidence="9" id="KW-1185">Reference proteome</keyword>
<keyword evidence="6 7" id="KW-0472">Membrane</keyword>
<dbReference type="InParanoid" id="A0A1Q6DU14"/>
<sequence>MDLGLVFGKNWGHRIIIFLTILIYGYLFLKNPNEAKKGLSSGLKTFISLFTLIVAALLLSSAIEVLLPVSLVQEYLGVEAGVKGSITGGLIGGILQGGPFAAYPIIRTLNKEGASIAAVISMIIGYNAIGTGRIPYGLAFFDPEIVGIRIIAGTLLTILAAIGLYLIFG</sequence>
<comment type="subcellular location">
    <subcellularLocation>
        <location evidence="1">Cell membrane</location>
        <topology evidence="1">Multi-pass membrane protein</topology>
    </subcellularLocation>
</comment>
<evidence type="ECO:0000256" key="1">
    <source>
        <dbReference type="ARBA" id="ARBA00004651"/>
    </source>
</evidence>
<gene>
    <name evidence="8" type="ORF">BTN85_0284</name>
</gene>
<name>A0A1Q6DU14_METT1</name>
<dbReference type="AlphaFoldDB" id="A0A1Q6DU14"/>
<reference evidence="8" key="1">
    <citation type="submission" date="2016-12" db="EMBL/GenBank/DDBJ databases">
        <title>Discovery of methanogenic haloarchaea.</title>
        <authorList>
            <person name="Sorokin D.Y."/>
            <person name="Makarova K.S."/>
            <person name="Abbas B."/>
            <person name="Ferrer M."/>
            <person name="Golyshin P.N."/>
        </authorList>
    </citation>
    <scope>NUCLEOTIDE SEQUENCE [LARGE SCALE GENOMIC DNA]</scope>
    <source>
        <strain evidence="8">HMET1</strain>
    </source>
</reference>